<evidence type="ECO:0000256" key="1">
    <source>
        <dbReference type="ARBA" id="ARBA00022729"/>
    </source>
</evidence>
<feature type="compositionally biased region" description="Polar residues" evidence="2">
    <location>
        <begin position="236"/>
        <end position="255"/>
    </location>
</feature>
<name>A0A1C7LZN4_GRIFR</name>
<keyword evidence="6" id="KW-1185">Reference proteome</keyword>
<feature type="chain" id="PRO_5008888857" description="Yeast cell wall synthesis Kre9/Knh1-like N-terminal domain-containing protein" evidence="3">
    <location>
        <begin position="17"/>
        <end position="317"/>
    </location>
</feature>
<gene>
    <name evidence="5" type="ORF">A0H81_10012</name>
</gene>
<keyword evidence="1 3" id="KW-0732">Signal</keyword>
<organism evidence="5 6">
    <name type="scientific">Grifola frondosa</name>
    <name type="common">Maitake</name>
    <name type="synonym">Polyporus frondosus</name>
    <dbReference type="NCBI Taxonomy" id="5627"/>
    <lineage>
        <taxon>Eukaryota</taxon>
        <taxon>Fungi</taxon>
        <taxon>Dikarya</taxon>
        <taxon>Basidiomycota</taxon>
        <taxon>Agaricomycotina</taxon>
        <taxon>Agaricomycetes</taxon>
        <taxon>Polyporales</taxon>
        <taxon>Grifolaceae</taxon>
        <taxon>Grifola</taxon>
    </lineage>
</organism>
<protein>
    <recommendedName>
        <fullName evidence="4">Yeast cell wall synthesis Kre9/Knh1-like N-terminal domain-containing protein</fullName>
    </recommendedName>
</protein>
<accession>A0A1C7LZN4</accession>
<dbReference type="AlphaFoldDB" id="A0A1C7LZN4"/>
<feature type="region of interest" description="Disordered" evidence="2">
    <location>
        <begin position="114"/>
        <end position="274"/>
    </location>
</feature>
<evidence type="ECO:0000256" key="3">
    <source>
        <dbReference type="SAM" id="SignalP"/>
    </source>
</evidence>
<reference evidence="5 6" key="1">
    <citation type="submission" date="2016-03" db="EMBL/GenBank/DDBJ databases">
        <title>Whole genome sequencing of Grifola frondosa 9006-11.</title>
        <authorList>
            <person name="Min B."/>
            <person name="Park H."/>
            <person name="Kim J.-G."/>
            <person name="Cho H."/>
            <person name="Oh Y.-L."/>
            <person name="Kong W.-S."/>
            <person name="Choi I.-G."/>
        </authorList>
    </citation>
    <scope>NUCLEOTIDE SEQUENCE [LARGE SCALE GENOMIC DNA]</scope>
    <source>
        <strain evidence="5 6">9006-11</strain>
    </source>
</reference>
<dbReference type="InterPro" id="IPR052982">
    <property type="entry name" value="SRP1/TIP1-like"/>
</dbReference>
<dbReference type="OrthoDB" id="2432613at2759"/>
<feature type="compositionally biased region" description="Polar residues" evidence="2">
    <location>
        <begin position="114"/>
        <end position="124"/>
    </location>
</feature>
<proteinExistence type="predicted"/>
<dbReference type="STRING" id="5627.A0A1C7LZN4"/>
<evidence type="ECO:0000259" key="4">
    <source>
        <dbReference type="Pfam" id="PF10342"/>
    </source>
</evidence>
<dbReference type="PANTHER" id="PTHR40633">
    <property type="entry name" value="MATRIX PROTEIN, PUTATIVE (AFU_ORTHOLOGUE AFUA_8G05410)-RELATED"/>
    <property type="match status" value="1"/>
</dbReference>
<evidence type="ECO:0000256" key="2">
    <source>
        <dbReference type="SAM" id="MobiDB-lite"/>
    </source>
</evidence>
<evidence type="ECO:0000313" key="6">
    <source>
        <dbReference type="Proteomes" id="UP000092993"/>
    </source>
</evidence>
<dbReference type="Pfam" id="PF10342">
    <property type="entry name" value="Kre9_KNH"/>
    <property type="match status" value="1"/>
</dbReference>
<dbReference type="PANTHER" id="PTHR40633:SF1">
    <property type="entry name" value="GPI ANCHORED SERINE-THREONINE RICH PROTEIN (AFU_ORTHOLOGUE AFUA_1G03630)"/>
    <property type="match status" value="1"/>
</dbReference>
<comment type="caution">
    <text evidence="5">The sequence shown here is derived from an EMBL/GenBank/DDBJ whole genome shotgun (WGS) entry which is preliminary data.</text>
</comment>
<dbReference type="EMBL" id="LUGG01000014">
    <property type="protein sequence ID" value="OBZ70155.1"/>
    <property type="molecule type" value="Genomic_DNA"/>
</dbReference>
<feature type="signal peptide" evidence="3">
    <location>
        <begin position="1"/>
        <end position="16"/>
    </location>
</feature>
<sequence length="317" mass="32969">MAFIFSLAALLSVVSGNFSPTAPGPGDSFIAGSTCTVKWDSDSSGRWTNVSIALMSGSGDNMTYVTTVVNGLDGTDPTVSPYSWTCPKVAPYSSIYFYQFTQDDDQTDSRWTSRFTITSPSGESTPPEHNVQSNGAAVPWGDGHLSSVGSAGGNAQGTSRPGKDATQEQGDPETYDDRVDRTLAGGNGPSSLEHSPTKSKSHFEAESTAGNAGSNTQAILTNTRSTSTRSKKTPAPRTSASVEPSNEANVKTAPTPTVGLPVKKQHGSSSSSACSSATVVRNQAGGMKLANEGVFILPVSSRLLSLSLYSLVIVVLL</sequence>
<dbReference type="OMA" id="WTANSAR"/>
<dbReference type="Proteomes" id="UP000092993">
    <property type="component" value="Unassembled WGS sequence"/>
</dbReference>
<feature type="compositionally biased region" description="Polar residues" evidence="2">
    <location>
        <begin position="208"/>
        <end position="222"/>
    </location>
</feature>
<feature type="domain" description="Yeast cell wall synthesis Kre9/Knh1-like N-terminal" evidence="4">
    <location>
        <begin position="23"/>
        <end position="117"/>
    </location>
</feature>
<dbReference type="InterPro" id="IPR018466">
    <property type="entry name" value="Kre9/Knh1-like_N"/>
</dbReference>
<evidence type="ECO:0000313" key="5">
    <source>
        <dbReference type="EMBL" id="OBZ70155.1"/>
    </source>
</evidence>